<sequence>MKKDNERTYIDEKILDSAIWEDRECLYLLEKMIGQGKIALVSGNRGV</sequence>
<dbReference type="RefSeq" id="WP_162858201.1">
    <property type="nucleotide sequence ID" value="NZ_JAOQJX010000004.1"/>
</dbReference>
<evidence type="ECO:0000313" key="1">
    <source>
        <dbReference type="EMBL" id="MCU6746890.1"/>
    </source>
</evidence>
<protein>
    <submittedName>
        <fullName evidence="1">Uncharacterized protein</fullName>
    </submittedName>
</protein>
<keyword evidence="2" id="KW-1185">Reference proteome</keyword>
<gene>
    <name evidence="1" type="ORF">OCV51_04300</name>
</gene>
<dbReference type="Proteomes" id="UP001652394">
    <property type="component" value="Unassembled WGS sequence"/>
</dbReference>
<proteinExistence type="predicted"/>
<name>A0ABT2T9D7_9FIRM</name>
<accession>A0ABT2T9D7</accession>
<evidence type="ECO:0000313" key="2">
    <source>
        <dbReference type="Proteomes" id="UP001652394"/>
    </source>
</evidence>
<reference evidence="1 2" key="1">
    <citation type="journal article" date="2021" name="ISME Commun">
        <title>Automated analysis of genomic sequences facilitates high-throughput and comprehensive description of bacteria.</title>
        <authorList>
            <person name="Hitch T.C.A."/>
        </authorList>
    </citation>
    <scope>NUCLEOTIDE SEQUENCE [LARGE SCALE GENOMIC DNA]</scope>
    <source>
        <strain evidence="1 2">H2_18</strain>
    </source>
</reference>
<comment type="caution">
    <text evidence="1">The sequence shown here is derived from an EMBL/GenBank/DDBJ whole genome shotgun (WGS) entry which is preliminary data.</text>
</comment>
<organism evidence="1 2">
    <name type="scientific">Faecalicatena acetigenes</name>
    <dbReference type="NCBI Taxonomy" id="2981790"/>
    <lineage>
        <taxon>Bacteria</taxon>
        <taxon>Bacillati</taxon>
        <taxon>Bacillota</taxon>
        <taxon>Clostridia</taxon>
        <taxon>Lachnospirales</taxon>
        <taxon>Lachnospiraceae</taxon>
        <taxon>Faecalicatena</taxon>
    </lineage>
</organism>
<dbReference type="EMBL" id="JAOQJX010000004">
    <property type="protein sequence ID" value="MCU6746890.1"/>
    <property type="molecule type" value="Genomic_DNA"/>
</dbReference>